<name>A0A383TW66_9FLAO</name>
<reference evidence="1 2" key="1">
    <citation type="submission" date="2018-09" db="EMBL/GenBank/DDBJ databases">
        <authorList>
            <consortium name="Pathogen Informatics"/>
        </authorList>
    </citation>
    <scope>NUCLEOTIDE SEQUENCE [LARGE SCALE GENOMIC DNA]</scope>
    <source>
        <strain evidence="1 2">OH-22767</strain>
    </source>
</reference>
<accession>A0A383TW66</accession>
<evidence type="ECO:0000313" key="1">
    <source>
        <dbReference type="EMBL" id="SZD71577.1"/>
    </source>
</evidence>
<organism evidence="1 2">
    <name type="scientific">Candidatus Ornithobacterium hominis</name>
    <dbReference type="NCBI Taxonomy" id="2497989"/>
    <lineage>
        <taxon>Bacteria</taxon>
        <taxon>Pseudomonadati</taxon>
        <taxon>Bacteroidota</taxon>
        <taxon>Flavobacteriia</taxon>
        <taxon>Flavobacteriales</taxon>
        <taxon>Weeksellaceae</taxon>
        <taxon>Ornithobacterium</taxon>
    </lineage>
</organism>
<protein>
    <submittedName>
        <fullName evidence="1">Uncharacterized protein</fullName>
    </submittedName>
</protein>
<dbReference type="AlphaFoldDB" id="A0A383TW66"/>
<dbReference type="Proteomes" id="UP000262142">
    <property type="component" value="Unassembled WGS sequence"/>
</dbReference>
<keyword evidence="2" id="KW-1185">Reference proteome</keyword>
<proteinExistence type="predicted"/>
<evidence type="ECO:0000313" key="2">
    <source>
        <dbReference type="Proteomes" id="UP000262142"/>
    </source>
</evidence>
<sequence>MAFFEEIILSEYESEYKMKWTKPKIYKPKKGRWYIYYNFEHPTEVNKLGRPKMVRFWQSTISPQFG</sequence>
<dbReference type="EMBL" id="UNSC01000002">
    <property type="protein sequence ID" value="SZD71577.1"/>
    <property type="molecule type" value="Genomic_DNA"/>
</dbReference>
<gene>
    <name evidence="1" type="ORF">SAMEA104719789_00627</name>
</gene>